<dbReference type="CDD" id="cd03392">
    <property type="entry name" value="PAP2_like_2"/>
    <property type="match status" value="1"/>
</dbReference>
<protein>
    <submittedName>
        <fullName evidence="4">Undecaprenyl-diphosphatase</fullName>
    </submittedName>
</protein>
<dbReference type="SUPFAM" id="SSF48317">
    <property type="entry name" value="Acid phosphatase/Vanadium-dependent haloperoxidase"/>
    <property type="match status" value="1"/>
</dbReference>
<dbReference type="InterPro" id="IPR036938">
    <property type="entry name" value="PAP2/HPO_sf"/>
</dbReference>
<dbReference type="PANTHER" id="PTHR14969">
    <property type="entry name" value="SPHINGOSINE-1-PHOSPHATE PHOSPHOHYDROLASE"/>
    <property type="match status" value="1"/>
</dbReference>
<feature type="chain" id="PRO_5020610665" evidence="2">
    <location>
        <begin position="24"/>
        <end position="387"/>
    </location>
</feature>
<feature type="transmembrane region" description="Helical" evidence="1">
    <location>
        <begin position="166"/>
        <end position="186"/>
    </location>
</feature>
<keyword evidence="1" id="KW-0472">Membrane</keyword>
<dbReference type="Gene3D" id="1.20.144.10">
    <property type="entry name" value="Phosphatidic acid phosphatase type 2/haloperoxidase"/>
    <property type="match status" value="2"/>
</dbReference>
<feature type="domain" description="Phosphatidic acid phosphatase type 2/haloperoxidase" evidence="3">
    <location>
        <begin position="254"/>
        <end position="365"/>
    </location>
</feature>
<organism evidence="4 5">
    <name type="scientific">Anaerospora hongkongensis</name>
    <dbReference type="NCBI Taxonomy" id="244830"/>
    <lineage>
        <taxon>Bacteria</taxon>
        <taxon>Bacillati</taxon>
        <taxon>Bacillota</taxon>
        <taxon>Negativicutes</taxon>
        <taxon>Selenomonadales</taxon>
        <taxon>Sporomusaceae</taxon>
        <taxon>Anaerospora</taxon>
    </lineage>
</organism>
<feature type="signal peptide" evidence="2">
    <location>
        <begin position="1"/>
        <end position="23"/>
    </location>
</feature>
<feature type="transmembrane region" description="Helical" evidence="1">
    <location>
        <begin position="119"/>
        <end position="145"/>
    </location>
</feature>
<dbReference type="RefSeq" id="WP_243650428.1">
    <property type="nucleotide sequence ID" value="NZ_SLUI01000002.1"/>
</dbReference>
<dbReference type="Proteomes" id="UP000295063">
    <property type="component" value="Unassembled WGS sequence"/>
</dbReference>
<keyword evidence="2" id="KW-0732">Signal</keyword>
<keyword evidence="1" id="KW-1133">Transmembrane helix</keyword>
<reference evidence="4 5" key="1">
    <citation type="submission" date="2019-03" db="EMBL/GenBank/DDBJ databases">
        <title>Genomic Encyclopedia of Type Strains, Phase IV (KMG-IV): sequencing the most valuable type-strain genomes for metagenomic binning, comparative biology and taxonomic classification.</title>
        <authorList>
            <person name="Goeker M."/>
        </authorList>
    </citation>
    <scope>NUCLEOTIDE SEQUENCE [LARGE SCALE GENOMIC DNA]</scope>
    <source>
        <strain evidence="4 5">DSM 15969</strain>
    </source>
</reference>
<feature type="transmembrane region" description="Helical" evidence="1">
    <location>
        <begin position="350"/>
        <end position="371"/>
    </location>
</feature>
<name>A0A4R1Q3K5_9FIRM</name>
<evidence type="ECO:0000313" key="5">
    <source>
        <dbReference type="Proteomes" id="UP000295063"/>
    </source>
</evidence>
<dbReference type="AlphaFoldDB" id="A0A4R1Q3K5"/>
<dbReference type="PANTHER" id="PTHR14969:SF13">
    <property type="entry name" value="AT30094P"/>
    <property type="match status" value="1"/>
</dbReference>
<accession>A0A4R1Q3K5</accession>
<evidence type="ECO:0000313" key="4">
    <source>
        <dbReference type="EMBL" id="TCL39395.1"/>
    </source>
</evidence>
<feature type="transmembrane region" description="Helical" evidence="1">
    <location>
        <begin position="290"/>
        <end position="312"/>
    </location>
</feature>
<keyword evidence="5" id="KW-1185">Reference proteome</keyword>
<dbReference type="SMART" id="SM00014">
    <property type="entry name" value="acidPPc"/>
    <property type="match status" value="1"/>
</dbReference>
<dbReference type="Pfam" id="PF01569">
    <property type="entry name" value="PAP2"/>
    <property type="match status" value="1"/>
</dbReference>
<evidence type="ECO:0000256" key="2">
    <source>
        <dbReference type="SAM" id="SignalP"/>
    </source>
</evidence>
<evidence type="ECO:0000256" key="1">
    <source>
        <dbReference type="SAM" id="Phobius"/>
    </source>
</evidence>
<gene>
    <name evidence="4" type="ORF">EV210_102311</name>
</gene>
<sequence>MISLKRFISILLLCLLGSSFAAAEGRHTEKVADIFVHKSIRIEADQRIGRLLVAQGDALVYGTVHDGIVVVDGNVVLGTGAKVKGGILILGGRITEQNGAQTEGSLLVTGPVQVPIVNWLVGGILLVTLFGLLVLPYVVLLILRYAESIPIYSTIKKKLLHFEHHWPVLAIILALAVSGSMLVVFFELTWKTIFRQTMGLFDNTVIWLVRYFATEQLDPVMITITNLGYGFTYGVIVVCSFLILLFYRRWLEFAGLALCLAGGALLNSLLKNLFERSRPDQFTMVVATGYSFPSGHAMVSLCFYGMLAFLIARRVKKWQYRYGIAILTMFFIAAIGVSRIYLGVHYPSDIAAGFAAGAVWLTFTISLLWWWEEQRRVKEIDDKKNNI</sequence>
<feature type="transmembrane region" description="Helical" evidence="1">
    <location>
        <begin position="253"/>
        <end position="270"/>
    </location>
</feature>
<comment type="caution">
    <text evidence="4">The sequence shown here is derived from an EMBL/GenBank/DDBJ whole genome shotgun (WGS) entry which is preliminary data.</text>
</comment>
<evidence type="ECO:0000259" key="3">
    <source>
        <dbReference type="SMART" id="SM00014"/>
    </source>
</evidence>
<dbReference type="EMBL" id="SLUI01000002">
    <property type="protein sequence ID" value="TCL39395.1"/>
    <property type="molecule type" value="Genomic_DNA"/>
</dbReference>
<feature type="transmembrane region" description="Helical" evidence="1">
    <location>
        <begin position="227"/>
        <end position="246"/>
    </location>
</feature>
<dbReference type="InterPro" id="IPR000326">
    <property type="entry name" value="PAP2/HPO"/>
</dbReference>
<keyword evidence="1" id="KW-0812">Transmembrane</keyword>
<proteinExistence type="predicted"/>
<feature type="transmembrane region" description="Helical" evidence="1">
    <location>
        <begin position="324"/>
        <end position="344"/>
    </location>
</feature>